<reference evidence="1" key="1">
    <citation type="submission" date="2020-07" db="EMBL/GenBank/DDBJ databases">
        <authorList>
            <person name="Nazaruddin N."/>
        </authorList>
    </citation>
    <scope>NUCLEOTIDE SEQUENCE</scope>
</reference>
<comment type="caution">
    <text evidence="1">The sequence shown here is derived from an EMBL/GenBank/DDBJ whole genome shotgun (WGS) entry which is preliminary data.</text>
</comment>
<gene>
    <name evidence="1" type="ORF">MHI_LOCUS693752</name>
</gene>
<sequence>ATINLALRLCNALIASRASNDSLPIEYRLKSDRIRNRVTLPIARNKSCHIRNIIFKRIVALNIETTDNQSVKETNEKFIIQ</sequence>
<organism evidence="1 2">
    <name type="scientific">Heterotrigona itama</name>
    <dbReference type="NCBI Taxonomy" id="395501"/>
    <lineage>
        <taxon>Eukaryota</taxon>
        <taxon>Metazoa</taxon>
        <taxon>Ecdysozoa</taxon>
        <taxon>Arthropoda</taxon>
        <taxon>Hexapoda</taxon>
        <taxon>Insecta</taxon>
        <taxon>Pterygota</taxon>
        <taxon>Neoptera</taxon>
        <taxon>Endopterygota</taxon>
        <taxon>Hymenoptera</taxon>
        <taxon>Apocrita</taxon>
        <taxon>Aculeata</taxon>
        <taxon>Apoidea</taxon>
        <taxon>Anthophila</taxon>
        <taxon>Apidae</taxon>
        <taxon>Heterotrigona</taxon>
    </lineage>
</organism>
<evidence type="ECO:0000313" key="2">
    <source>
        <dbReference type="Proteomes" id="UP000752696"/>
    </source>
</evidence>
<proteinExistence type="predicted"/>
<dbReference type="Proteomes" id="UP000752696">
    <property type="component" value="Unassembled WGS sequence"/>
</dbReference>
<protein>
    <submittedName>
        <fullName evidence="1">Uncharacterized protein</fullName>
    </submittedName>
</protein>
<evidence type="ECO:0000313" key="1">
    <source>
        <dbReference type="EMBL" id="CAD1476905.1"/>
    </source>
</evidence>
<dbReference type="AlphaFoldDB" id="A0A6V7HEE1"/>
<accession>A0A6V7HEE1</accession>
<keyword evidence="2" id="KW-1185">Reference proteome</keyword>
<name>A0A6V7HEE1_9HYME</name>
<dbReference type="EMBL" id="CAJDYZ010009644">
    <property type="protein sequence ID" value="CAD1476905.1"/>
    <property type="molecule type" value="Genomic_DNA"/>
</dbReference>
<feature type="non-terminal residue" evidence="1">
    <location>
        <position position="1"/>
    </location>
</feature>